<sequence>MRLGADWVDLDPVLPNVAFCATPAGTGVELVSAEPSHEVTLTLEIERLRDGQFQREQILSKKFEVPDLVETPITLIFCPQTEGVGGIVTEALGGLQGQQSGMVATLLVNQTATRSKTFVAPGVAATTTNFFAAEQEEIVTALRLRISSTAPGEPEQTEDRVIFDVVPEQLRSAGGEQVRVEDLVAPAAGIRFPASLESLRQVVLGNGGLSTKLASVRMLGVLADLPEAMRLADAGIPDPEIAVWNHWVQASLVALAAEELIRTRPVAADGSCVLVDRPRVLISGIMSGPGGQPIHWVDWALDDVGIAGPAEPGSAWRHRVWHRALQSALETEMLMDHVEAPDDAVPLLTHPLMPVDPILVWIEAVEDSERGFRIFVSADMRPEEWWRIHPEMGRNDTRFRFLGNARPMNSKPGLGTPRAGSSSISEAEMVKM</sequence>
<organism evidence="2 3">
    <name type="scientific">Pseudohalocynthiibacter aestuariivivens</name>
    <dbReference type="NCBI Taxonomy" id="1591409"/>
    <lineage>
        <taxon>Bacteria</taxon>
        <taxon>Pseudomonadati</taxon>
        <taxon>Pseudomonadota</taxon>
        <taxon>Alphaproteobacteria</taxon>
        <taxon>Rhodobacterales</taxon>
        <taxon>Paracoccaceae</taxon>
        <taxon>Pseudohalocynthiibacter</taxon>
    </lineage>
</organism>
<gene>
    <name evidence="2" type="ORF">ACFFUT_10470</name>
</gene>
<keyword evidence="3" id="KW-1185">Reference proteome</keyword>
<name>A0ABV5JFG3_9RHOB</name>
<proteinExistence type="predicted"/>
<dbReference type="EMBL" id="JBHMEA010000039">
    <property type="protein sequence ID" value="MFB9232206.1"/>
    <property type="molecule type" value="Genomic_DNA"/>
</dbReference>
<dbReference type="Proteomes" id="UP001589683">
    <property type="component" value="Unassembled WGS sequence"/>
</dbReference>
<comment type="caution">
    <text evidence="2">The sequence shown here is derived from an EMBL/GenBank/DDBJ whole genome shotgun (WGS) entry which is preliminary data.</text>
</comment>
<evidence type="ECO:0000256" key="1">
    <source>
        <dbReference type="SAM" id="MobiDB-lite"/>
    </source>
</evidence>
<accession>A0ABV5JFG3</accession>
<dbReference type="RefSeq" id="WP_213888143.1">
    <property type="nucleotide sequence ID" value="NZ_JAGFNU010000002.1"/>
</dbReference>
<evidence type="ECO:0000313" key="2">
    <source>
        <dbReference type="EMBL" id="MFB9232206.1"/>
    </source>
</evidence>
<protein>
    <submittedName>
        <fullName evidence="2">Uncharacterized protein</fullName>
    </submittedName>
</protein>
<reference evidence="2 3" key="1">
    <citation type="submission" date="2024-09" db="EMBL/GenBank/DDBJ databases">
        <authorList>
            <person name="Sun Q."/>
            <person name="Mori K."/>
        </authorList>
    </citation>
    <scope>NUCLEOTIDE SEQUENCE [LARGE SCALE GENOMIC DNA]</scope>
    <source>
        <strain evidence="2 3">CECT 8726</strain>
    </source>
</reference>
<feature type="region of interest" description="Disordered" evidence="1">
    <location>
        <begin position="406"/>
        <end position="432"/>
    </location>
</feature>
<evidence type="ECO:0000313" key="3">
    <source>
        <dbReference type="Proteomes" id="UP001589683"/>
    </source>
</evidence>